<dbReference type="EMBL" id="JACHMJ010000001">
    <property type="protein sequence ID" value="MBB5842667.1"/>
    <property type="molecule type" value="Genomic_DNA"/>
</dbReference>
<protein>
    <submittedName>
        <fullName evidence="1">Putative hydrolase of the HAD superfamily</fullName>
    </submittedName>
</protein>
<dbReference type="SUPFAM" id="SSF56784">
    <property type="entry name" value="HAD-like"/>
    <property type="match status" value="1"/>
</dbReference>
<organism evidence="1 2">
    <name type="scientific">Conyzicola lurida</name>
    <dbReference type="NCBI Taxonomy" id="1172621"/>
    <lineage>
        <taxon>Bacteria</taxon>
        <taxon>Bacillati</taxon>
        <taxon>Actinomycetota</taxon>
        <taxon>Actinomycetes</taxon>
        <taxon>Micrococcales</taxon>
        <taxon>Microbacteriaceae</taxon>
        <taxon>Conyzicola</taxon>
    </lineage>
</organism>
<comment type="caution">
    <text evidence="1">The sequence shown here is derived from an EMBL/GenBank/DDBJ whole genome shotgun (WGS) entry which is preliminary data.</text>
</comment>
<sequence>MDLYLFDFDKTLYAYNFRLRLPEFARLGGESQYHLASTWWAAGYETRAESGEWPTADEYLAEFGRVTGAELTLEQWAHARALAMTRIDGSVDALRRASGLGTVSLLSNNPSVFAAALPLIAPDVCAIVGENRLISADLGVRKPDPLVYRLALERYGADAADTFFTDDNAENVAGAAAVGIHAHLFTTPELLDAAITTFSERHQ</sequence>
<dbReference type="SFLD" id="SFLDS00003">
    <property type="entry name" value="Haloacid_Dehalogenase"/>
    <property type="match status" value="1"/>
</dbReference>
<dbReference type="InterPro" id="IPR006439">
    <property type="entry name" value="HAD-SF_hydro_IA"/>
</dbReference>
<accession>A0A841AHG2</accession>
<keyword evidence="1" id="KW-0378">Hydrolase</keyword>
<dbReference type="NCBIfam" id="TIGR01509">
    <property type="entry name" value="HAD-SF-IA-v3"/>
    <property type="match status" value="1"/>
</dbReference>
<gene>
    <name evidence="1" type="ORF">HD599_000990</name>
</gene>
<keyword evidence="2" id="KW-1185">Reference proteome</keyword>
<dbReference type="PANTHER" id="PTHR43611">
    <property type="entry name" value="ALPHA-D-GLUCOSE 1-PHOSPHATE PHOSPHATASE"/>
    <property type="match status" value="1"/>
</dbReference>
<evidence type="ECO:0000313" key="2">
    <source>
        <dbReference type="Proteomes" id="UP000536685"/>
    </source>
</evidence>
<proteinExistence type="predicted"/>
<dbReference type="PANTHER" id="PTHR43611:SF3">
    <property type="entry name" value="FLAVIN MONONUCLEOTIDE HYDROLASE 1, CHLOROPLATIC"/>
    <property type="match status" value="1"/>
</dbReference>
<dbReference type="Gene3D" id="3.40.50.1000">
    <property type="entry name" value="HAD superfamily/HAD-like"/>
    <property type="match status" value="1"/>
</dbReference>
<dbReference type="SFLD" id="SFLDG01129">
    <property type="entry name" value="C1.5:_HAD__Beta-PGM__Phosphata"/>
    <property type="match status" value="1"/>
</dbReference>
<dbReference type="InterPro" id="IPR023214">
    <property type="entry name" value="HAD_sf"/>
</dbReference>
<name>A0A841AHG2_9MICO</name>
<evidence type="ECO:0000313" key="1">
    <source>
        <dbReference type="EMBL" id="MBB5842667.1"/>
    </source>
</evidence>
<dbReference type="InterPro" id="IPR036412">
    <property type="entry name" value="HAD-like_sf"/>
</dbReference>
<dbReference type="AlphaFoldDB" id="A0A841AHG2"/>
<reference evidence="1 2" key="1">
    <citation type="submission" date="2020-08" db="EMBL/GenBank/DDBJ databases">
        <title>Sequencing the genomes of 1000 actinobacteria strains.</title>
        <authorList>
            <person name="Klenk H.-P."/>
        </authorList>
    </citation>
    <scope>NUCLEOTIDE SEQUENCE [LARGE SCALE GENOMIC DNA]</scope>
    <source>
        <strain evidence="1 2">DSM 105784</strain>
    </source>
</reference>
<dbReference type="InterPro" id="IPR023198">
    <property type="entry name" value="PGP-like_dom2"/>
</dbReference>
<dbReference type="Proteomes" id="UP000536685">
    <property type="component" value="Unassembled WGS sequence"/>
</dbReference>
<dbReference type="Pfam" id="PF00702">
    <property type="entry name" value="Hydrolase"/>
    <property type="match status" value="1"/>
</dbReference>
<dbReference type="Gene3D" id="1.10.150.240">
    <property type="entry name" value="Putative phosphatase, domain 2"/>
    <property type="match status" value="1"/>
</dbReference>
<dbReference type="GO" id="GO:0016787">
    <property type="term" value="F:hydrolase activity"/>
    <property type="evidence" value="ECO:0007669"/>
    <property type="project" value="UniProtKB-KW"/>
</dbReference>
<dbReference type="RefSeq" id="WP_184234181.1">
    <property type="nucleotide sequence ID" value="NZ_JACHMJ010000001.1"/>
</dbReference>